<evidence type="ECO:0000259" key="1">
    <source>
        <dbReference type="Pfam" id="PF00078"/>
    </source>
</evidence>
<evidence type="ECO:0000313" key="2">
    <source>
        <dbReference type="EMBL" id="MBW0554299.1"/>
    </source>
</evidence>
<comment type="caution">
    <text evidence="2">The sequence shown here is derived from an EMBL/GenBank/DDBJ whole genome shotgun (WGS) entry which is preliminary data.</text>
</comment>
<feature type="domain" description="Reverse transcriptase" evidence="1">
    <location>
        <begin position="26"/>
        <end position="115"/>
    </location>
</feature>
<dbReference type="InterPro" id="IPR000477">
    <property type="entry name" value="RT_dom"/>
</dbReference>
<dbReference type="SUPFAM" id="SSF56672">
    <property type="entry name" value="DNA/RNA polymerases"/>
    <property type="match status" value="1"/>
</dbReference>
<dbReference type="Gene3D" id="3.30.70.270">
    <property type="match status" value="2"/>
</dbReference>
<dbReference type="Gene3D" id="3.10.10.10">
    <property type="entry name" value="HIV Type 1 Reverse Transcriptase, subunit A, domain 1"/>
    <property type="match status" value="1"/>
</dbReference>
<reference evidence="2" key="1">
    <citation type="submission" date="2021-03" db="EMBL/GenBank/DDBJ databases">
        <title>Draft genome sequence of rust myrtle Austropuccinia psidii MF-1, a brazilian biotype.</title>
        <authorList>
            <person name="Quecine M.C."/>
            <person name="Pachon D.M.R."/>
            <person name="Bonatelli M.L."/>
            <person name="Correr F.H."/>
            <person name="Franceschini L.M."/>
            <person name="Leite T.F."/>
            <person name="Margarido G.R.A."/>
            <person name="Almeida C.A."/>
            <person name="Ferrarezi J.A."/>
            <person name="Labate C.A."/>
        </authorList>
    </citation>
    <scope>NUCLEOTIDE SEQUENCE</scope>
    <source>
        <strain evidence="2">MF-1</strain>
    </source>
</reference>
<sequence>MAALKGFHKSFLTPHARKLLRIIAHCVIYEYLRMPLGIKNAPSQYQRMMNTIFPHELSEGWVIIYIDDIIICSETWQFHLERLSLVLKKIPQVNMRILLKKCDFGVHELKALGHVVSGLRLGVDKNKVAAVLLKQIPQKKKEMMSSLGFSSYYRQHLKDFAINAK</sequence>
<dbReference type="Proteomes" id="UP000765509">
    <property type="component" value="Unassembled WGS sequence"/>
</dbReference>
<dbReference type="InterPro" id="IPR043502">
    <property type="entry name" value="DNA/RNA_pol_sf"/>
</dbReference>
<name>A0A9Q3PAE4_9BASI</name>
<accession>A0A9Q3PAE4</accession>
<proteinExistence type="predicted"/>
<keyword evidence="3" id="KW-1185">Reference proteome</keyword>
<evidence type="ECO:0000313" key="3">
    <source>
        <dbReference type="Proteomes" id="UP000765509"/>
    </source>
</evidence>
<dbReference type="PANTHER" id="PTHR33064">
    <property type="entry name" value="POL PROTEIN"/>
    <property type="match status" value="1"/>
</dbReference>
<dbReference type="FunFam" id="3.30.70.270:FF:000003">
    <property type="entry name" value="Transposon Ty3-G Gag-Pol polyprotein"/>
    <property type="match status" value="1"/>
</dbReference>
<dbReference type="InterPro" id="IPR043128">
    <property type="entry name" value="Rev_trsase/Diguanyl_cyclase"/>
</dbReference>
<dbReference type="Pfam" id="PF00078">
    <property type="entry name" value="RVT_1"/>
    <property type="match status" value="1"/>
</dbReference>
<gene>
    <name evidence="2" type="ORF">O181_094014</name>
</gene>
<protein>
    <recommendedName>
        <fullName evidence="1">Reverse transcriptase domain-containing protein</fullName>
    </recommendedName>
</protein>
<organism evidence="2 3">
    <name type="scientific">Austropuccinia psidii MF-1</name>
    <dbReference type="NCBI Taxonomy" id="1389203"/>
    <lineage>
        <taxon>Eukaryota</taxon>
        <taxon>Fungi</taxon>
        <taxon>Dikarya</taxon>
        <taxon>Basidiomycota</taxon>
        <taxon>Pucciniomycotina</taxon>
        <taxon>Pucciniomycetes</taxon>
        <taxon>Pucciniales</taxon>
        <taxon>Sphaerophragmiaceae</taxon>
        <taxon>Austropuccinia</taxon>
    </lineage>
</organism>
<dbReference type="InterPro" id="IPR051320">
    <property type="entry name" value="Viral_Replic_Matur_Polypro"/>
</dbReference>
<dbReference type="PANTHER" id="PTHR33064:SF37">
    <property type="entry name" value="RIBONUCLEASE H"/>
    <property type="match status" value="1"/>
</dbReference>
<dbReference type="EMBL" id="AVOT02060955">
    <property type="protein sequence ID" value="MBW0554299.1"/>
    <property type="molecule type" value="Genomic_DNA"/>
</dbReference>
<dbReference type="OrthoDB" id="2743851at2759"/>
<dbReference type="AlphaFoldDB" id="A0A9Q3PAE4"/>